<evidence type="ECO:0000313" key="2">
    <source>
        <dbReference type="EMBL" id="KAK8390032.1"/>
    </source>
</evidence>
<dbReference type="EMBL" id="JARAKH010000026">
    <property type="protein sequence ID" value="KAK8390032.1"/>
    <property type="molecule type" value="Genomic_DNA"/>
</dbReference>
<dbReference type="AlphaFoldDB" id="A0AAW0TUT1"/>
<dbReference type="Proteomes" id="UP001487740">
    <property type="component" value="Unassembled WGS sequence"/>
</dbReference>
<gene>
    <name evidence="2" type="ORF">O3P69_012920</name>
</gene>
<sequence length="152" mass="16457">MERHPPSATSAAPGLAEVPQATPASRGSRGAPVTPALMPIAAGRGRTMTATTAAGGGPGTGTEANTSAAVGGADAARDKDKQRQDKRPATHPLQLHHALLPHHTCVKKLPFMKDVWAKETRDKVPMWKPWRENKYISKYRLPAEERRKHCED</sequence>
<name>A0AAW0TUT1_SCYPA</name>
<protein>
    <submittedName>
        <fullName evidence="2">Uncharacterized protein</fullName>
    </submittedName>
</protein>
<accession>A0AAW0TUT1</accession>
<reference evidence="2 3" key="1">
    <citation type="submission" date="2023-03" db="EMBL/GenBank/DDBJ databases">
        <title>High-quality genome of Scylla paramamosain provides insights in environmental adaptation.</title>
        <authorList>
            <person name="Zhang L."/>
        </authorList>
    </citation>
    <scope>NUCLEOTIDE SEQUENCE [LARGE SCALE GENOMIC DNA]</scope>
    <source>
        <strain evidence="2">LZ_2023a</strain>
        <tissue evidence="2">Muscle</tissue>
    </source>
</reference>
<feature type="region of interest" description="Disordered" evidence="1">
    <location>
        <begin position="1"/>
        <end position="96"/>
    </location>
</feature>
<feature type="compositionally biased region" description="Low complexity" evidence="1">
    <location>
        <begin position="41"/>
        <end position="53"/>
    </location>
</feature>
<evidence type="ECO:0000313" key="3">
    <source>
        <dbReference type="Proteomes" id="UP001487740"/>
    </source>
</evidence>
<evidence type="ECO:0000256" key="1">
    <source>
        <dbReference type="SAM" id="MobiDB-lite"/>
    </source>
</evidence>
<proteinExistence type="predicted"/>
<organism evidence="2 3">
    <name type="scientific">Scylla paramamosain</name>
    <name type="common">Mud crab</name>
    <dbReference type="NCBI Taxonomy" id="85552"/>
    <lineage>
        <taxon>Eukaryota</taxon>
        <taxon>Metazoa</taxon>
        <taxon>Ecdysozoa</taxon>
        <taxon>Arthropoda</taxon>
        <taxon>Crustacea</taxon>
        <taxon>Multicrustacea</taxon>
        <taxon>Malacostraca</taxon>
        <taxon>Eumalacostraca</taxon>
        <taxon>Eucarida</taxon>
        <taxon>Decapoda</taxon>
        <taxon>Pleocyemata</taxon>
        <taxon>Brachyura</taxon>
        <taxon>Eubrachyura</taxon>
        <taxon>Portunoidea</taxon>
        <taxon>Portunidae</taxon>
        <taxon>Portuninae</taxon>
        <taxon>Scylla</taxon>
    </lineage>
</organism>
<feature type="compositionally biased region" description="Basic and acidic residues" evidence="1">
    <location>
        <begin position="75"/>
        <end position="88"/>
    </location>
</feature>
<keyword evidence="3" id="KW-1185">Reference proteome</keyword>
<comment type="caution">
    <text evidence="2">The sequence shown here is derived from an EMBL/GenBank/DDBJ whole genome shotgun (WGS) entry which is preliminary data.</text>
</comment>